<feature type="region of interest" description="Disordered" evidence="1">
    <location>
        <begin position="31"/>
        <end position="66"/>
    </location>
</feature>
<feature type="compositionally biased region" description="Low complexity" evidence="1">
    <location>
        <begin position="31"/>
        <end position="49"/>
    </location>
</feature>
<gene>
    <name evidence="2" type="ORF">SERLADRAFT_457251</name>
</gene>
<dbReference type="RefSeq" id="XP_007313701.1">
    <property type="nucleotide sequence ID" value="XM_007313639.1"/>
</dbReference>
<evidence type="ECO:0000313" key="2">
    <source>
        <dbReference type="EMBL" id="EGO29459.1"/>
    </source>
</evidence>
<evidence type="ECO:0000256" key="1">
    <source>
        <dbReference type="SAM" id="MobiDB-lite"/>
    </source>
</evidence>
<dbReference type="GeneID" id="18817489"/>
<dbReference type="HOGENOM" id="CLU_2078745_0_0_1"/>
<name>F8NHU9_SERL9</name>
<dbReference type="AlphaFoldDB" id="F8NHU9"/>
<accession>F8NHU9</accession>
<feature type="non-terminal residue" evidence="2">
    <location>
        <position position="118"/>
    </location>
</feature>
<reference evidence="2" key="1">
    <citation type="submission" date="2011-04" db="EMBL/GenBank/DDBJ databases">
        <title>Evolution of plant cell wall degrading machinery underlies the functional diversity of forest fungi.</title>
        <authorList>
            <consortium name="US DOE Joint Genome Institute (JGI-PGF)"/>
            <person name="Eastwood D.C."/>
            <person name="Floudas D."/>
            <person name="Binder M."/>
            <person name="Majcherczyk A."/>
            <person name="Schneider P."/>
            <person name="Aerts A."/>
            <person name="Asiegbu F.O."/>
            <person name="Baker S.E."/>
            <person name="Barry K."/>
            <person name="Bendiksby M."/>
            <person name="Blumentritt M."/>
            <person name="Coutinho P.M."/>
            <person name="Cullen D."/>
            <person name="Cullen D."/>
            <person name="Gathman A."/>
            <person name="Goodell B."/>
            <person name="Henrissat B."/>
            <person name="Ihrmark K."/>
            <person name="Kauserud H."/>
            <person name="Kohler A."/>
            <person name="LaButti K."/>
            <person name="Lapidus A."/>
            <person name="Lavin J.L."/>
            <person name="Lee Y.-H."/>
            <person name="Lindquist E."/>
            <person name="Lilly W."/>
            <person name="Lucas S."/>
            <person name="Morin E."/>
            <person name="Murat C."/>
            <person name="Oguiza J.A."/>
            <person name="Park J."/>
            <person name="Pisabarro A.G."/>
            <person name="Riley R."/>
            <person name="Rosling A."/>
            <person name="Salamov A."/>
            <person name="Schmidt O."/>
            <person name="Schmutz J."/>
            <person name="Skrede I."/>
            <person name="Stenlid J."/>
            <person name="Wiebenga A."/>
            <person name="Xie X."/>
            <person name="Kues U."/>
            <person name="Hibbett D.S."/>
            <person name="Hoffmeister D."/>
            <person name="Hogberg N."/>
            <person name="Martin F."/>
            <person name="Grigoriev I.V."/>
            <person name="Watkinson S.C."/>
        </authorList>
    </citation>
    <scope>NUCLEOTIDE SEQUENCE</scope>
    <source>
        <strain evidence="2">S7.9</strain>
    </source>
</reference>
<protein>
    <submittedName>
        <fullName evidence="2">Uncharacterized protein</fullName>
    </submittedName>
</protein>
<dbReference type="Proteomes" id="UP000008064">
    <property type="component" value="Unassembled WGS sequence"/>
</dbReference>
<sequence length="118" mass="12482">MLVDNAVHQPFSFNNPNFDDFFNMDLLGGSSQNAASTSSSPRSPLSAFSTLPLTPPQSMLPPSSLAVNSSDPDSLFNLFLEDEYSKMDPLAPSAINPSVSPYDFFGAFGGLPAASITS</sequence>
<dbReference type="EMBL" id="GL945429">
    <property type="protein sequence ID" value="EGO29459.1"/>
    <property type="molecule type" value="Genomic_DNA"/>
</dbReference>
<organism>
    <name type="scientific">Serpula lacrymans var. lacrymans (strain S7.9)</name>
    <name type="common">Dry rot fungus</name>
    <dbReference type="NCBI Taxonomy" id="578457"/>
    <lineage>
        <taxon>Eukaryota</taxon>
        <taxon>Fungi</taxon>
        <taxon>Dikarya</taxon>
        <taxon>Basidiomycota</taxon>
        <taxon>Agaricomycotina</taxon>
        <taxon>Agaricomycetes</taxon>
        <taxon>Agaricomycetidae</taxon>
        <taxon>Boletales</taxon>
        <taxon>Coniophorineae</taxon>
        <taxon>Serpulaceae</taxon>
        <taxon>Serpula</taxon>
    </lineage>
</organism>
<proteinExistence type="predicted"/>
<dbReference type="KEGG" id="sla:SERLADRAFT_457251"/>